<dbReference type="EMBL" id="EQ973824">
    <property type="protein sequence ID" value="EEF44160.1"/>
    <property type="molecule type" value="Genomic_DNA"/>
</dbReference>
<evidence type="ECO:0000313" key="4">
    <source>
        <dbReference type="Proteomes" id="UP000008311"/>
    </source>
</evidence>
<protein>
    <submittedName>
        <fullName evidence="3">Uncharacterized protein</fullName>
    </submittedName>
</protein>
<evidence type="ECO:0000256" key="1">
    <source>
        <dbReference type="ARBA" id="ARBA00022801"/>
    </source>
</evidence>
<dbReference type="GO" id="GO:0005975">
    <property type="term" value="P:carbohydrate metabolic process"/>
    <property type="evidence" value="ECO:0007669"/>
    <property type="project" value="InterPro"/>
</dbReference>
<accession>B9RWU8</accession>
<keyword evidence="4" id="KW-1185">Reference proteome</keyword>
<sequence length="78" mass="8389">MKEVVQNKSSDANLSFLEELDIEEIGNKAQENATKEADGGEHTEAIGGKAVNVNPHLRDGLNVEGDVIEALDIINDES</sequence>
<reference evidence="4" key="1">
    <citation type="journal article" date="2010" name="Nat. Biotechnol.">
        <title>Draft genome sequence of the oilseed species Ricinus communis.</title>
        <authorList>
            <person name="Chan A.P."/>
            <person name="Crabtree J."/>
            <person name="Zhao Q."/>
            <person name="Lorenzi H."/>
            <person name="Orvis J."/>
            <person name="Puiu D."/>
            <person name="Melake-Berhan A."/>
            <person name="Jones K.M."/>
            <person name="Redman J."/>
            <person name="Chen G."/>
            <person name="Cahoon E.B."/>
            <person name="Gedil M."/>
            <person name="Stanke M."/>
            <person name="Haas B.J."/>
            <person name="Wortman J.R."/>
            <person name="Fraser-Liggett C.M."/>
            <person name="Ravel J."/>
            <person name="Rabinowicz P.D."/>
        </authorList>
    </citation>
    <scope>NUCLEOTIDE SEQUENCE [LARGE SCALE GENOMIC DNA]</scope>
    <source>
        <strain evidence="4">cv. Hale</strain>
    </source>
</reference>
<keyword evidence="2" id="KW-0326">Glycosidase</keyword>
<dbReference type="PROSITE" id="PS01034">
    <property type="entry name" value="GH16_1"/>
    <property type="match status" value="1"/>
</dbReference>
<dbReference type="InterPro" id="IPR008263">
    <property type="entry name" value="GH16_AS"/>
</dbReference>
<dbReference type="AlphaFoldDB" id="B9RWU8"/>
<name>B9RWU8_RICCO</name>
<keyword evidence="1" id="KW-0378">Hydrolase</keyword>
<proteinExistence type="predicted"/>
<dbReference type="InParanoid" id="B9RWU8"/>
<evidence type="ECO:0000313" key="3">
    <source>
        <dbReference type="EMBL" id="EEF44160.1"/>
    </source>
</evidence>
<evidence type="ECO:0000256" key="2">
    <source>
        <dbReference type="ARBA" id="ARBA00023295"/>
    </source>
</evidence>
<gene>
    <name evidence="3" type="ORF">RCOM_1748350</name>
</gene>
<organism evidence="3 4">
    <name type="scientific">Ricinus communis</name>
    <name type="common">Castor bean</name>
    <dbReference type="NCBI Taxonomy" id="3988"/>
    <lineage>
        <taxon>Eukaryota</taxon>
        <taxon>Viridiplantae</taxon>
        <taxon>Streptophyta</taxon>
        <taxon>Embryophyta</taxon>
        <taxon>Tracheophyta</taxon>
        <taxon>Spermatophyta</taxon>
        <taxon>Magnoliopsida</taxon>
        <taxon>eudicotyledons</taxon>
        <taxon>Gunneridae</taxon>
        <taxon>Pentapetalae</taxon>
        <taxon>rosids</taxon>
        <taxon>fabids</taxon>
        <taxon>Malpighiales</taxon>
        <taxon>Euphorbiaceae</taxon>
        <taxon>Acalyphoideae</taxon>
        <taxon>Acalypheae</taxon>
        <taxon>Ricinus</taxon>
    </lineage>
</organism>
<dbReference type="GO" id="GO:0004553">
    <property type="term" value="F:hydrolase activity, hydrolyzing O-glycosyl compounds"/>
    <property type="evidence" value="ECO:0007669"/>
    <property type="project" value="InterPro"/>
</dbReference>
<dbReference type="Proteomes" id="UP000008311">
    <property type="component" value="Unassembled WGS sequence"/>
</dbReference>